<sequence>MPKTIIIFFGPPGSGKGTQADLLAKKIGWKKISTGDLLRAEVAAGTDLGKLAAKYLKTGKLVPDKLLINLVDHGFKVKSGGVIFDGYPRNSRQQKDLLAMLERKVKKSDPVYAIEVSVSDEEVKRRLGLRRMCACGAVYHLTYNSPINDGLCDICGRKIFTRNDDQPEVIDRRLRIYHRTGKVLLGYWQKQGKL</sequence>
<dbReference type="SUPFAM" id="SSF52540">
    <property type="entry name" value="P-loop containing nucleoside triphosphate hydrolases"/>
    <property type="match status" value="1"/>
</dbReference>
<dbReference type="InterPro" id="IPR033690">
    <property type="entry name" value="Adenylat_kinase_CS"/>
</dbReference>
<name>A0A1F5SXH2_9BACT</name>
<dbReference type="PANTHER" id="PTHR23359">
    <property type="entry name" value="NUCLEOTIDE KINASE"/>
    <property type="match status" value="1"/>
</dbReference>
<comment type="catalytic activity">
    <reaction evidence="6">
        <text>AMP + ATP = 2 ADP</text>
        <dbReference type="Rhea" id="RHEA:12973"/>
        <dbReference type="ChEBI" id="CHEBI:30616"/>
        <dbReference type="ChEBI" id="CHEBI:456215"/>
        <dbReference type="ChEBI" id="CHEBI:456216"/>
        <dbReference type="EC" id="2.7.4.3"/>
    </reaction>
</comment>
<dbReference type="InterPro" id="IPR027417">
    <property type="entry name" value="P-loop_NTPase"/>
</dbReference>
<evidence type="ECO:0000256" key="5">
    <source>
        <dbReference type="RuleBase" id="RU003330"/>
    </source>
</evidence>
<comment type="subunit">
    <text evidence="6">Monomer.</text>
</comment>
<comment type="caution">
    <text evidence="8">The sequence shown here is derived from an EMBL/GenBank/DDBJ whole genome shotgun (WGS) entry which is preliminary data.</text>
</comment>
<dbReference type="Gene3D" id="3.40.50.300">
    <property type="entry name" value="P-loop containing nucleotide triphosphate hydrolases"/>
    <property type="match status" value="1"/>
</dbReference>
<organism evidence="8 9">
    <name type="scientific">Candidatus Falkowbacteria bacterium RIFCSPLOWO2_12_FULL_45_13</name>
    <dbReference type="NCBI Taxonomy" id="1797991"/>
    <lineage>
        <taxon>Bacteria</taxon>
        <taxon>Candidatus Falkowiibacteriota</taxon>
    </lineage>
</organism>
<dbReference type="NCBIfam" id="TIGR01351">
    <property type="entry name" value="adk"/>
    <property type="match status" value="1"/>
</dbReference>
<keyword evidence="1 5" id="KW-0808">Transferase</keyword>
<dbReference type="AlphaFoldDB" id="A0A1F5SXH2"/>
<evidence type="ECO:0000256" key="3">
    <source>
        <dbReference type="ARBA" id="ARBA00022741"/>
    </source>
</evidence>
<feature type="domain" description="Adenylate kinase active site lid" evidence="7">
    <location>
        <begin position="130"/>
        <end position="164"/>
    </location>
</feature>
<evidence type="ECO:0000256" key="4">
    <source>
        <dbReference type="ARBA" id="ARBA00022777"/>
    </source>
</evidence>
<dbReference type="GO" id="GO:0005737">
    <property type="term" value="C:cytoplasm"/>
    <property type="evidence" value="ECO:0007669"/>
    <property type="project" value="UniProtKB-SubCell"/>
</dbReference>
<keyword evidence="3 6" id="KW-0547">Nucleotide-binding</keyword>
<dbReference type="Proteomes" id="UP000176915">
    <property type="component" value="Unassembled WGS sequence"/>
</dbReference>
<comment type="subcellular location">
    <subcellularLocation>
        <location evidence="6">Cytoplasm</location>
    </subcellularLocation>
</comment>
<dbReference type="Pfam" id="PF00406">
    <property type="entry name" value="ADK"/>
    <property type="match status" value="1"/>
</dbReference>
<evidence type="ECO:0000256" key="6">
    <source>
        <dbReference type="RuleBase" id="RU003331"/>
    </source>
</evidence>
<evidence type="ECO:0000259" key="7">
    <source>
        <dbReference type="Pfam" id="PF05191"/>
    </source>
</evidence>
<dbReference type="InterPro" id="IPR007862">
    <property type="entry name" value="Adenylate_kinase_lid-dom"/>
</dbReference>
<dbReference type="HAMAP" id="MF_00235">
    <property type="entry name" value="Adenylate_kinase_Adk"/>
    <property type="match status" value="1"/>
</dbReference>
<dbReference type="InterPro" id="IPR006259">
    <property type="entry name" value="Adenyl_kin_sub"/>
</dbReference>
<accession>A0A1F5SXH2</accession>
<comment type="similarity">
    <text evidence="5">Belongs to the adenylate kinase family.</text>
</comment>
<evidence type="ECO:0000313" key="8">
    <source>
        <dbReference type="EMBL" id="OGF31352.1"/>
    </source>
</evidence>
<dbReference type="GO" id="GO:0005524">
    <property type="term" value="F:ATP binding"/>
    <property type="evidence" value="ECO:0007669"/>
    <property type="project" value="UniProtKB-KW"/>
</dbReference>
<protein>
    <recommendedName>
        <fullName evidence="6">Adenylate kinase</fullName>
        <ecNumber evidence="6">2.7.4.3</ecNumber>
    </recommendedName>
</protein>
<keyword evidence="4 5" id="KW-0418">Kinase</keyword>
<dbReference type="InterPro" id="IPR000850">
    <property type="entry name" value="Adenylat/UMP-CMP_kin"/>
</dbReference>
<evidence type="ECO:0000256" key="1">
    <source>
        <dbReference type="ARBA" id="ARBA00022679"/>
    </source>
</evidence>
<dbReference type="CDD" id="cd01428">
    <property type="entry name" value="ADK"/>
    <property type="match status" value="1"/>
</dbReference>
<dbReference type="EMBL" id="MFFY01000017">
    <property type="protein sequence ID" value="OGF31352.1"/>
    <property type="molecule type" value="Genomic_DNA"/>
</dbReference>
<evidence type="ECO:0000256" key="2">
    <source>
        <dbReference type="ARBA" id="ARBA00022727"/>
    </source>
</evidence>
<dbReference type="PRINTS" id="PR00094">
    <property type="entry name" value="ADENYLTKNASE"/>
</dbReference>
<reference evidence="8 9" key="1">
    <citation type="journal article" date="2016" name="Nat. Commun.">
        <title>Thousands of microbial genomes shed light on interconnected biogeochemical processes in an aquifer system.</title>
        <authorList>
            <person name="Anantharaman K."/>
            <person name="Brown C.T."/>
            <person name="Hug L.A."/>
            <person name="Sharon I."/>
            <person name="Castelle C.J."/>
            <person name="Probst A.J."/>
            <person name="Thomas B.C."/>
            <person name="Singh A."/>
            <person name="Wilkins M.J."/>
            <person name="Karaoz U."/>
            <person name="Brodie E.L."/>
            <person name="Williams K.H."/>
            <person name="Hubbard S.S."/>
            <person name="Banfield J.F."/>
        </authorList>
    </citation>
    <scope>NUCLEOTIDE SEQUENCE [LARGE SCALE GENOMIC DNA]</scope>
</reference>
<dbReference type="GO" id="GO:0004017">
    <property type="term" value="F:AMP kinase activity"/>
    <property type="evidence" value="ECO:0007669"/>
    <property type="project" value="UniProtKB-EC"/>
</dbReference>
<keyword evidence="2" id="KW-0545">Nucleotide biosynthesis</keyword>
<dbReference type="Pfam" id="PF05191">
    <property type="entry name" value="ADK_lid"/>
    <property type="match status" value="1"/>
</dbReference>
<proteinExistence type="inferred from homology"/>
<dbReference type="EC" id="2.7.4.3" evidence="6"/>
<feature type="non-terminal residue" evidence="8">
    <location>
        <position position="194"/>
    </location>
</feature>
<evidence type="ECO:0000313" key="9">
    <source>
        <dbReference type="Proteomes" id="UP000176915"/>
    </source>
</evidence>
<gene>
    <name evidence="8" type="ORF">A3H09_00060</name>
</gene>
<dbReference type="PROSITE" id="PS00113">
    <property type="entry name" value="ADENYLATE_KINASE"/>
    <property type="match status" value="1"/>
</dbReference>
<keyword evidence="6" id="KW-0067">ATP-binding</keyword>